<evidence type="ECO:0000256" key="1">
    <source>
        <dbReference type="ARBA" id="ARBA00004613"/>
    </source>
</evidence>
<evidence type="ECO:0000256" key="4">
    <source>
        <dbReference type="ARBA" id="ARBA00022529"/>
    </source>
</evidence>
<comment type="subcellular location">
    <subcellularLocation>
        <location evidence="1">Secreted</location>
    </subcellularLocation>
</comment>
<keyword evidence="4" id="KW-0929">Antimicrobial</keyword>
<organism evidence="11 12">
    <name type="scientific">Gryllus longicercus</name>
    <dbReference type="NCBI Taxonomy" id="2509291"/>
    <lineage>
        <taxon>Eukaryota</taxon>
        <taxon>Metazoa</taxon>
        <taxon>Ecdysozoa</taxon>
        <taxon>Arthropoda</taxon>
        <taxon>Hexapoda</taxon>
        <taxon>Insecta</taxon>
        <taxon>Pterygota</taxon>
        <taxon>Neoptera</taxon>
        <taxon>Polyneoptera</taxon>
        <taxon>Orthoptera</taxon>
        <taxon>Ensifera</taxon>
        <taxon>Gryllidea</taxon>
        <taxon>Grylloidea</taxon>
        <taxon>Gryllidae</taxon>
        <taxon>Gryllinae</taxon>
        <taxon>Gryllus</taxon>
    </lineage>
</organism>
<keyword evidence="7" id="KW-0044">Antibiotic</keyword>
<proteinExistence type="inferred from homology"/>
<feature type="chain" id="PRO_5042969863" description="Attacin C-terminal domain-containing protein" evidence="9">
    <location>
        <begin position="16"/>
        <end position="151"/>
    </location>
</feature>
<sequence length="151" mass="16334">MLLLPLLALACFAHALPVEPDVLSSADDVHANGEAEPHVVEADVDSVRAVDTPASDKLVRERRSPFQPRPQPQGQGQGRGQGQEARGTVTGGVHRERGVGTVVHAQGEGTVWRSRDGRTSVDAHGQYERVVRGPARGRPNYNVGVRVQHRF</sequence>
<evidence type="ECO:0000256" key="3">
    <source>
        <dbReference type="ARBA" id="ARBA00022525"/>
    </source>
</evidence>
<comment type="similarity">
    <text evidence="2">Belongs to the attacin/sarcotoxin-2 family.</text>
</comment>
<evidence type="ECO:0000256" key="6">
    <source>
        <dbReference type="ARBA" id="ARBA00022859"/>
    </source>
</evidence>
<evidence type="ECO:0000256" key="9">
    <source>
        <dbReference type="SAM" id="SignalP"/>
    </source>
</evidence>
<keyword evidence="9" id="KW-0732">Signal</keyword>
<dbReference type="AlphaFoldDB" id="A0AAN9VXT6"/>
<keyword evidence="12" id="KW-1185">Reference proteome</keyword>
<protein>
    <recommendedName>
        <fullName evidence="10">Attacin C-terminal domain-containing protein</fullName>
    </recommendedName>
</protein>
<feature type="compositionally biased region" description="Basic and acidic residues" evidence="8">
    <location>
        <begin position="37"/>
        <end position="48"/>
    </location>
</feature>
<feature type="signal peptide" evidence="9">
    <location>
        <begin position="1"/>
        <end position="15"/>
    </location>
</feature>
<dbReference type="InterPro" id="IPR005521">
    <property type="entry name" value="Attacin_C"/>
</dbReference>
<dbReference type="GO" id="GO:0042742">
    <property type="term" value="P:defense response to bacterium"/>
    <property type="evidence" value="ECO:0007669"/>
    <property type="project" value="UniProtKB-KW"/>
</dbReference>
<accession>A0AAN9VXT6</accession>
<evidence type="ECO:0000256" key="7">
    <source>
        <dbReference type="ARBA" id="ARBA00023022"/>
    </source>
</evidence>
<keyword evidence="6" id="KW-0391">Immunity</keyword>
<evidence type="ECO:0000256" key="2">
    <source>
        <dbReference type="ARBA" id="ARBA00007550"/>
    </source>
</evidence>
<dbReference type="GO" id="GO:0045087">
    <property type="term" value="P:innate immune response"/>
    <property type="evidence" value="ECO:0007669"/>
    <property type="project" value="UniProtKB-KW"/>
</dbReference>
<evidence type="ECO:0000256" key="8">
    <source>
        <dbReference type="SAM" id="MobiDB-lite"/>
    </source>
</evidence>
<keyword evidence="3" id="KW-0964">Secreted</keyword>
<evidence type="ECO:0000313" key="12">
    <source>
        <dbReference type="Proteomes" id="UP001378592"/>
    </source>
</evidence>
<dbReference type="GO" id="GO:0005576">
    <property type="term" value="C:extracellular region"/>
    <property type="evidence" value="ECO:0007669"/>
    <property type="project" value="UniProtKB-SubCell"/>
</dbReference>
<comment type="caution">
    <text evidence="11">The sequence shown here is derived from an EMBL/GenBank/DDBJ whole genome shotgun (WGS) entry which is preliminary data.</text>
</comment>
<evidence type="ECO:0000259" key="10">
    <source>
        <dbReference type="Pfam" id="PF03769"/>
    </source>
</evidence>
<keyword evidence="5" id="KW-0399">Innate immunity</keyword>
<dbReference type="EMBL" id="JAZDUA010000180">
    <property type="protein sequence ID" value="KAK7865323.1"/>
    <property type="molecule type" value="Genomic_DNA"/>
</dbReference>
<reference evidence="11 12" key="1">
    <citation type="submission" date="2024-03" db="EMBL/GenBank/DDBJ databases">
        <title>The genome assembly and annotation of the cricket Gryllus longicercus Weissman &amp; Gray.</title>
        <authorList>
            <person name="Szrajer S."/>
            <person name="Gray D."/>
            <person name="Ylla G."/>
        </authorList>
    </citation>
    <scope>NUCLEOTIDE SEQUENCE [LARGE SCALE GENOMIC DNA]</scope>
    <source>
        <strain evidence="11">DAG 2021-001</strain>
        <tissue evidence="11">Whole body minus gut</tissue>
    </source>
</reference>
<feature type="domain" description="Attacin C-terminal" evidence="10">
    <location>
        <begin position="92"/>
        <end position="151"/>
    </location>
</feature>
<dbReference type="Pfam" id="PF03769">
    <property type="entry name" value="Attacin_C"/>
    <property type="match status" value="1"/>
</dbReference>
<feature type="region of interest" description="Disordered" evidence="8">
    <location>
        <begin position="37"/>
        <end position="102"/>
    </location>
</feature>
<evidence type="ECO:0000256" key="5">
    <source>
        <dbReference type="ARBA" id="ARBA00022588"/>
    </source>
</evidence>
<name>A0AAN9VXT6_9ORTH</name>
<evidence type="ECO:0000313" key="11">
    <source>
        <dbReference type="EMBL" id="KAK7865323.1"/>
    </source>
</evidence>
<gene>
    <name evidence="11" type="ORF">R5R35_007406</name>
</gene>
<dbReference type="Proteomes" id="UP001378592">
    <property type="component" value="Unassembled WGS sequence"/>
</dbReference>